<reference evidence="3 4" key="1">
    <citation type="submission" date="2016-10" db="EMBL/GenBank/DDBJ databases">
        <authorList>
            <person name="de Groot N.N."/>
        </authorList>
    </citation>
    <scope>NUCLEOTIDE SEQUENCE [LARGE SCALE GENOMIC DNA]</scope>
    <source>
        <strain evidence="3 4">DSM 21771</strain>
    </source>
</reference>
<evidence type="ECO:0000259" key="2">
    <source>
        <dbReference type="Pfam" id="PF00462"/>
    </source>
</evidence>
<accession>A0A1G8RFB0</accession>
<dbReference type="EMBL" id="FNEN01000017">
    <property type="protein sequence ID" value="SDJ15601.1"/>
    <property type="molecule type" value="Genomic_DNA"/>
</dbReference>
<proteinExistence type="inferred from homology"/>
<dbReference type="OrthoDB" id="9795531at2"/>
<name>A0A1G8RFB0_9BACI</name>
<organism evidence="3 4">
    <name type="scientific">Natribacillus halophilus</name>
    <dbReference type="NCBI Taxonomy" id="549003"/>
    <lineage>
        <taxon>Bacteria</taxon>
        <taxon>Bacillati</taxon>
        <taxon>Bacillota</taxon>
        <taxon>Bacilli</taxon>
        <taxon>Bacillales</taxon>
        <taxon>Bacillaceae</taxon>
        <taxon>Natribacillus</taxon>
    </lineage>
</organism>
<dbReference type="RefSeq" id="WP_090399495.1">
    <property type="nucleotide sequence ID" value="NZ_FNEN01000017.1"/>
</dbReference>
<protein>
    <submittedName>
        <fullName evidence="3">Glutaredoxin 3</fullName>
    </submittedName>
</protein>
<dbReference type="Gene3D" id="3.40.30.10">
    <property type="entry name" value="Glutaredoxin"/>
    <property type="match status" value="1"/>
</dbReference>
<gene>
    <name evidence="3" type="ORF">SAMN04488123_11752</name>
</gene>
<dbReference type="CDD" id="cd02976">
    <property type="entry name" value="NrdH"/>
    <property type="match status" value="1"/>
</dbReference>
<dbReference type="PROSITE" id="PS51353">
    <property type="entry name" value="ARSC"/>
    <property type="match status" value="1"/>
</dbReference>
<dbReference type="AlphaFoldDB" id="A0A1G8RFB0"/>
<feature type="domain" description="Glutaredoxin" evidence="2">
    <location>
        <begin position="5"/>
        <end position="61"/>
    </location>
</feature>
<comment type="similarity">
    <text evidence="1">Belongs to the ArsC family.</text>
</comment>
<dbReference type="Pfam" id="PF00462">
    <property type="entry name" value="Glutaredoxin"/>
    <property type="match status" value="1"/>
</dbReference>
<dbReference type="Proteomes" id="UP000198853">
    <property type="component" value="Unassembled WGS sequence"/>
</dbReference>
<keyword evidence="4" id="KW-1185">Reference proteome</keyword>
<evidence type="ECO:0000256" key="1">
    <source>
        <dbReference type="PROSITE-ProRule" id="PRU01282"/>
    </source>
</evidence>
<dbReference type="PROSITE" id="PS51354">
    <property type="entry name" value="GLUTAREDOXIN_2"/>
    <property type="match status" value="1"/>
</dbReference>
<dbReference type="InterPro" id="IPR036249">
    <property type="entry name" value="Thioredoxin-like_sf"/>
</dbReference>
<dbReference type="InterPro" id="IPR002109">
    <property type="entry name" value="Glutaredoxin"/>
</dbReference>
<evidence type="ECO:0000313" key="3">
    <source>
        <dbReference type="EMBL" id="SDJ15601.1"/>
    </source>
</evidence>
<sequence>MYELELYTHPLCSDCKESKAYLNEQNVAYTEYDVSIAPEKEDDLKKQTGSKVVPGFVFNKKSLLGKMKKPLVFTGFERNAFEIKSLIQKMRS</sequence>
<evidence type="ECO:0000313" key="4">
    <source>
        <dbReference type="Proteomes" id="UP000198853"/>
    </source>
</evidence>
<dbReference type="InterPro" id="IPR006660">
    <property type="entry name" value="Arsenate_reductase-like"/>
</dbReference>
<dbReference type="SUPFAM" id="SSF52833">
    <property type="entry name" value="Thioredoxin-like"/>
    <property type="match status" value="1"/>
</dbReference>